<gene>
    <name evidence="13" type="ORF">QCA50_001265</name>
</gene>
<dbReference type="HAMAP" id="MF_01665">
    <property type="entry name" value="HemeA_synth_type2"/>
    <property type="match status" value="1"/>
</dbReference>
<keyword evidence="5 12" id="KW-1133">Transmembrane helix</keyword>
<dbReference type="GO" id="GO:0006784">
    <property type="term" value="P:heme A biosynthetic process"/>
    <property type="evidence" value="ECO:0007669"/>
    <property type="project" value="InterPro"/>
</dbReference>
<dbReference type="GO" id="GO:0120547">
    <property type="term" value="F:heme A synthase activity"/>
    <property type="evidence" value="ECO:0007669"/>
    <property type="project" value="UniProtKB-EC"/>
</dbReference>
<evidence type="ECO:0000256" key="1">
    <source>
        <dbReference type="ARBA" id="ARBA00001970"/>
    </source>
</evidence>
<dbReference type="GO" id="GO:0016653">
    <property type="term" value="F:oxidoreductase activity, acting on NAD(P)H, heme protein as acceptor"/>
    <property type="evidence" value="ECO:0007669"/>
    <property type="project" value="TreeGrafter"/>
</dbReference>
<evidence type="ECO:0000256" key="9">
    <source>
        <dbReference type="ARBA" id="ARBA00023136"/>
    </source>
</evidence>
<accession>A0AAW0GUY1</accession>
<evidence type="ECO:0000256" key="7">
    <source>
        <dbReference type="ARBA" id="ARBA00023004"/>
    </source>
</evidence>
<evidence type="ECO:0000256" key="10">
    <source>
        <dbReference type="ARBA" id="ARBA00044501"/>
    </source>
</evidence>
<evidence type="ECO:0000256" key="6">
    <source>
        <dbReference type="ARBA" id="ARBA00023002"/>
    </source>
</evidence>
<dbReference type="GO" id="GO:0046872">
    <property type="term" value="F:metal ion binding"/>
    <property type="evidence" value="ECO:0007669"/>
    <property type="project" value="UniProtKB-KW"/>
</dbReference>
<dbReference type="GO" id="GO:0005743">
    <property type="term" value="C:mitochondrial inner membrane"/>
    <property type="evidence" value="ECO:0007669"/>
    <property type="project" value="TreeGrafter"/>
</dbReference>
<dbReference type="PANTHER" id="PTHR23289:SF2">
    <property type="entry name" value="CYTOCHROME C OXIDASE ASSEMBLY PROTEIN COX15 HOMOLOG"/>
    <property type="match status" value="1"/>
</dbReference>
<comment type="subcellular location">
    <subcellularLocation>
        <location evidence="2">Membrane</location>
        <topology evidence="2">Multi-pass membrane protein</topology>
    </subcellularLocation>
</comment>
<dbReference type="AlphaFoldDB" id="A0AAW0GUY1"/>
<keyword evidence="8" id="KW-0350">Heme biosynthesis</keyword>
<keyword evidence="14" id="KW-1185">Reference proteome</keyword>
<name>A0AAW0GUY1_9APHY</name>
<dbReference type="Proteomes" id="UP001385951">
    <property type="component" value="Unassembled WGS sequence"/>
</dbReference>
<feature type="transmembrane region" description="Helical" evidence="12">
    <location>
        <begin position="444"/>
        <end position="463"/>
    </location>
</feature>
<feature type="transmembrane region" description="Helical" evidence="12">
    <location>
        <begin position="335"/>
        <end position="359"/>
    </location>
</feature>
<evidence type="ECO:0000313" key="14">
    <source>
        <dbReference type="Proteomes" id="UP001385951"/>
    </source>
</evidence>
<evidence type="ECO:0000256" key="11">
    <source>
        <dbReference type="ARBA" id="ARBA00048044"/>
    </source>
</evidence>
<feature type="transmembrane region" description="Helical" evidence="12">
    <location>
        <begin position="202"/>
        <end position="220"/>
    </location>
</feature>
<keyword evidence="9 12" id="KW-0472">Membrane</keyword>
<dbReference type="Pfam" id="PF02628">
    <property type="entry name" value="COX15-CtaA"/>
    <property type="match status" value="1"/>
</dbReference>
<feature type="transmembrane region" description="Helical" evidence="12">
    <location>
        <begin position="469"/>
        <end position="489"/>
    </location>
</feature>
<sequence>MLPTFWARCPGLKTRNSRILRELHQSTPRSRILLNNRAPQALSALRNVSHGVNILSSLRGQTRSLTGALASKRVSFDPRFFSSNASVSLSAEHLSDAETSSHSTKPEELPTLTPPPVAMWLLASSALVFAVIVVGGVTRLTESGLSITEWKPITGILPPLGKADWEEAFEKYKATPEFKMINHSISLSDFKRIFYMEWGHRVLGRLIGLGFVIPLVYFASRRVLPRSLARNLTLYALLIGAQGALGWYMVKSGLEDALLETPGAVPRVSQYRLAAHLGTAFVLYAGMFSTGISILTDWRWAKNGTWGGLKNTGSGAVWKVLETPSVRRFTRYSKLLTGLVFITALSGAFVAGLDAGLLYNEFPLMGGRIAPPSDELFSPLYAQKPDGSDIWWRNIFENPTTVQFNHRCLAITTYFSTAALFLASRRPALRAALPPLARKMILSAFAMANIQVLLGISTLLYLVPVPLAAMHQAGSVMLLTTMVHLLVSLRRPGAAARLWRQAHLGSRKAASS</sequence>
<comment type="catalytic activity">
    <reaction evidence="11">
        <text>Fe(II)-heme o + 2 A + H2O = Fe(II)-heme a + 2 AH2</text>
        <dbReference type="Rhea" id="RHEA:63388"/>
        <dbReference type="ChEBI" id="CHEBI:13193"/>
        <dbReference type="ChEBI" id="CHEBI:15377"/>
        <dbReference type="ChEBI" id="CHEBI:17499"/>
        <dbReference type="ChEBI" id="CHEBI:60530"/>
        <dbReference type="ChEBI" id="CHEBI:61715"/>
        <dbReference type="EC" id="1.17.99.9"/>
    </reaction>
    <physiologicalReaction direction="left-to-right" evidence="11">
        <dbReference type="Rhea" id="RHEA:63389"/>
    </physiologicalReaction>
</comment>
<evidence type="ECO:0000313" key="13">
    <source>
        <dbReference type="EMBL" id="KAK7696607.1"/>
    </source>
</evidence>
<evidence type="ECO:0000256" key="2">
    <source>
        <dbReference type="ARBA" id="ARBA00004141"/>
    </source>
</evidence>
<comment type="cofactor">
    <cofactor evidence="1">
        <name>heme b</name>
        <dbReference type="ChEBI" id="CHEBI:60344"/>
    </cofactor>
</comment>
<organism evidence="13 14">
    <name type="scientific">Cerrena zonata</name>
    <dbReference type="NCBI Taxonomy" id="2478898"/>
    <lineage>
        <taxon>Eukaryota</taxon>
        <taxon>Fungi</taxon>
        <taxon>Dikarya</taxon>
        <taxon>Basidiomycota</taxon>
        <taxon>Agaricomycotina</taxon>
        <taxon>Agaricomycetes</taxon>
        <taxon>Polyporales</taxon>
        <taxon>Cerrenaceae</taxon>
        <taxon>Cerrena</taxon>
    </lineage>
</organism>
<dbReference type="EMBL" id="JASBNA010000001">
    <property type="protein sequence ID" value="KAK7696607.1"/>
    <property type="molecule type" value="Genomic_DNA"/>
</dbReference>
<evidence type="ECO:0000256" key="3">
    <source>
        <dbReference type="ARBA" id="ARBA00022692"/>
    </source>
</evidence>
<feature type="transmembrane region" description="Helical" evidence="12">
    <location>
        <begin position="232"/>
        <end position="250"/>
    </location>
</feature>
<feature type="transmembrane region" description="Helical" evidence="12">
    <location>
        <begin position="404"/>
        <end position="423"/>
    </location>
</feature>
<evidence type="ECO:0000256" key="8">
    <source>
        <dbReference type="ARBA" id="ARBA00023133"/>
    </source>
</evidence>
<reference evidence="13 14" key="1">
    <citation type="submission" date="2022-09" db="EMBL/GenBank/DDBJ databases">
        <authorList>
            <person name="Palmer J.M."/>
        </authorList>
    </citation>
    <scope>NUCLEOTIDE SEQUENCE [LARGE SCALE GENOMIC DNA]</scope>
    <source>
        <strain evidence="13 14">DSM 7382</strain>
    </source>
</reference>
<keyword evidence="6" id="KW-0560">Oxidoreductase</keyword>
<comment type="pathway">
    <text evidence="10">Porphyrin-containing compound metabolism; heme A biosynthesis; heme A from heme O: step 1/1.</text>
</comment>
<keyword evidence="3 12" id="KW-0812">Transmembrane</keyword>
<dbReference type="PANTHER" id="PTHR23289">
    <property type="entry name" value="CYTOCHROME C OXIDASE ASSEMBLY PROTEIN COX15"/>
    <property type="match status" value="1"/>
</dbReference>
<evidence type="ECO:0000256" key="12">
    <source>
        <dbReference type="SAM" id="Phobius"/>
    </source>
</evidence>
<proteinExistence type="inferred from homology"/>
<evidence type="ECO:0000256" key="5">
    <source>
        <dbReference type="ARBA" id="ARBA00022989"/>
    </source>
</evidence>
<evidence type="ECO:0000256" key="4">
    <source>
        <dbReference type="ARBA" id="ARBA00022723"/>
    </source>
</evidence>
<keyword evidence="7" id="KW-0408">Iron</keyword>
<dbReference type="InterPro" id="IPR003780">
    <property type="entry name" value="COX15/CtaA_fam"/>
</dbReference>
<feature type="transmembrane region" description="Helical" evidence="12">
    <location>
        <begin position="270"/>
        <end position="295"/>
    </location>
</feature>
<comment type="caution">
    <text evidence="13">The sequence shown here is derived from an EMBL/GenBank/DDBJ whole genome shotgun (WGS) entry which is preliminary data.</text>
</comment>
<keyword evidence="4" id="KW-0479">Metal-binding</keyword>
<dbReference type="InterPro" id="IPR023754">
    <property type="entry name" value="HemeA_Synthase_type2"/>
</dbReference>
<protein>
    <submittedName>
        <fullName evidence="13">Uncharacterized protein</fullName>
    </submittedName>
</protein>